<comment type="caution">
    <text evidence="1">The sequence shown here is derived from an EMBL/GenBank/DDBJ whole genome shotgun (WGS) entry which is preliminary data.</text>
</comment>
<protein>
    <submittedName>
        <fullName evidence="1">Uncharacterized protein</fullName>
    </submittedName>
</protein>
<dbReference type="RefSeq" id="WP_201941877.1">
    <property type="nucleotide sequence ID" value="NZ_JAERRJ010000001.1"/>
</dbReference>
<proteinExistence type="predicted"/>
<evidence type="ECO:0000313" key="2">
    <source>
        <dbReference type="Proteomes" id="UP000602198"/>
    </source>
</evidence>
<sequence length="129" mass="13489">MPENPTGGTNISGGNVVAGNIGGSGNQGAVTGPVNFTVGAESDALAATLADLRAELATLRAALPAVDGPHAHPDEVTELIGELEQPEPDLPQVTSKWRRLWHRIPESMQTLDNVERILDLVARVGELAP</sequence>
<organism evidence="1 2">
    <name type="scientific">Nocardia acididurans</name>
    <dbReference type="NCBI Taxonomy" id="2802282"/>
    <lineage>
        <taxon>Bacteria</taxon>
        <taxon>Bacillati</taxon>
        <taxon>Actinomycetota</taxon>
        <taxon>Actinomycetes</taxon>
        <taxon>Mycobacteriales</taxon>
        <taxon>Nocardiaceae</taxon>
        <taxon>Nocardia</taxon>
    </lineage>
</organism>
<dbReference type="Proteomes" id="UP000602198">
    <property type="component" value="Unassembled WGS sequence"/>
</dbReference>
<dbReference type="EMBL" id="JAERRJ010000001">
    <property type="protein sequence ID" value="MBL1072819.1"/>
    <property type="molecule type" value="Genomic_DNA"/>
</dbReference>
<gene>
    <name evidence="1" type="ORF">JK358_00250</name>
</gene>
<evidence type="ECO:0000313" key="1">
    <source>
        <dbReference type="EMBL" id="MBL1072819.1"/>
    </source>
</evidence>
<reference evidence="1 2" key="1">
    <citation type="submission" date="2021-01" db="EMBL/GenBank/DDBJ databases">
        <title>WGS of actinomycetes isolated from Thailand.</title>
        <authorList>
            <person name="Thawai C."/>
        </authorList>
    </citation>
    <scope>NUCLEOTIDE SEQUENCE [LARGE SCALE GENOMIC DNA]</scope>
    <source>
        <strain evidence="1 2">LPG 2</strain>
    </source>
</reference>
<keyword evidence="2" id="KW-1185">Reference proteome</keyword>
<name>A0ABS1LZ67_9NOCA</name>
<accession>A0ABS1LZ67</accession>